<dbReference type="OrthoDB" id="566138at2759"/>
<dbReference type="RefSeq" id="XP_016634950.1">
    <property type="nucleotide sequence ID" value="XM_016774004.1"/>
</dbReference>
<dbReference type="GeneID" id="27709240"/>
<dbReference type="Proteomes" id="UP000053411">
    <property type="component" value="Unassembled WGS sequence"/>
</dbReference>
<evidence type="ECO:0000256" key="1">
    <source>
        <dbReference type="SAM" id="MobiDB-lite"/>
    </source>
</evidence>
<organism evidence="3 4">
    <name type="scientific">Fonsecaea multimorphosa CBS 102226</name>
    <dbReference type="NCBI Taxonomy" id="1442371"/>
    <lineage>
        <taxon>Eukaryota</taxon>
        <taxon>Fungi</taxon>
        <taxon>Dikarya</taxon>
        <taxon>Ascomycota</taxon>
        <taxon>Pezizomycotina</taxon>
        <taxon>Eurotiomycetes</taxon>
        <taxon>Chaetothyriomycetidae</taxon>
        <taxon>Chaetothyriales</taxon>
        <taxon>Herpotrichiellaceae</taxon>
        <taxon>Fonsecaea</taxon>
    </lineage>
</organism>
<gene>
    <name evidence="3" type="ORF">Z520_03494</name>
</gene>
<sequence length="510" mass="55445">MKTHATMINPLTADLRELQSALDSGALQSVDLVRLYTDQILKHDGYLKAMIKFKPLQRVVRAAEMLDKERSEGKIRGPLHGIPIVIKDNIDTHPDLGFQTTAGSYALVDSWPRQNARIVDLLIAAGVIIIGKTNLSVCDPCAIVGENIISGYSAVGGQVQSAYVRGKVDPDAGKDSHSNPSGSSSGSAVAVSAGYSPFSIGTETDGSLILPAGRAALYTIKPTIGLVPQAGIVPISSNFDSAGPMAKTPYDMAVLLDAIVDPERKPSQSYTSALTGSWSDISVATLDPEVWDLPDTWLRPVENATQQMNREIRQAYAKIETLAKSYAGSVPLIRPDAFKLNGQKSEVVVVAADFVRNINAYLETRVNSTVRNLQELIEFNERHAEMELSPYSPNQERLTRAYRQSITADEYNAHFEHLRRVARDQGIDFILDTYGVDVIMAPADSLLISYAACSGYPIATLPLSYLDYNGRPFGLSVVARAHQDALLIRVQSAWEATFGPRKPPTDMNGA</sequence>
<dbReference type="STRING" id="1442371.A0A0D2K4U7"/>
<dbReference type="SUPFAM" id="SSF75304">
    <property type="entry name" value="Amidase signature (AS) enzymes"/>
    <property type="match status" value="1"/>
</dbReference>
<dbReference type="PANTHER" id="PTHR42678:SF34">
    <property type="entry name" value="OS04G0183300 PROTEIN"/>
    <property type="match status" value="1"/>
</dbReference>
<name>A0A0D2K4U7_9EURO</name>
<evidence type="ECO:0000259" key="2">
    <source>
        <dbReference type="Pfam" id="PF01425"/>
    </source>
</evidence>
<dbReference type="EMBL" id="KN848066">
    <property type="protein sequence ID" value="KIY00828.1"/>
    <property type="molecule type" value="Genomic_DNA"/>
</dbReference>
<dbReference type="PANTHER" id="PTHR42678">
    <property type="entry name" value="AMIDASE"/>
    <property type="match status" value="1"/>
</dbReference>
<dbReference type="AlphaFoldDB" id="A0A0D2K4U7"/>
<dbReference type="Pfam" id="PF01425">
    <property type="entry name" value="Amidase"/>
    <property type="match status" value="1"/>
</dbReference>
<dbReference type="InterPro" id="IPR023631">
    <property type="entry name" value="Amidase_dom"/>
</dbReference>
<feature type="domain" description="Amidase" evidence="2">
    <location>
        <begin position="31"/>
        <end position="487"/>
    </location>
</feature>
<keyword evidence="4" id="KW-1185">Reference proteome</keyword>
<evidence type="ECO:0000313" key="3">
    <source>
        <dbReference type="EMBL" id="KIY00828.1"/>
    </source>
</evidence>
<dbReference type="VEuPathDB" id="FungiDB:Z520_03494"/>
<dbReference type="InterPro" id="IPR036928">
    <property type="entry name" value="AS_sf"/>
</dbReference>
<protein>
    <recommendedName>
        <fullName evidence="2">Amidase domain-containing protein</fullName>
    </recommendedName>
</protein>
<accession>A0A0D2K4U7</accession>
<dbReference type="Gene3D" id="3.90.1300.10">
    <property type="entry name" value="Amidase signature (AS) domain"/>
    <property type="match status" value="1"/>
</dbReference>
<reference evidence="3 4" key="1">
    <citation type="submission" date="2015-01" db="EMBL/GenBank/DDBJ databases">
        <title>The Genome Sequence of Fonsecaea multimorphosa CBS 102226.</title>
        <authorList>
            <consortium name="The Broad Institute Genomics Platform"/>
            <person name="Cuomo C."/>
            <person name="de Hoog S."/>
            <person name="Gorbushina A."/>
            <person name="Stielow B."/>
            <person name="Teixiera M."/>
            <person name="Abouelleil A."/>
            <person name="Chapman S.B."/>
            <person name="Priest M."/>
            <person name="Young S.K."/>
            <person name="Wortman J."/>
            <person name="Nusbaum C."/>
            <person name="Birren B."/>
        </authorList>
    </citation>
    <scope>NUCLEOTIDE SEQUENCE [LARGE SCALE GENOMIC DNA]</scope>
    <source>
        <strain evidence="3 4">CBS 102226</strain>
    </source>
</reference>
<evidence type="ECO:0000313" key="4">
    <source>
        <dbReference type="Proteomes" id="UP000053411"/>
    </source>
</evidence>
<feature type="region of interest" description="Disordered" evidence="1">
    <location>
        <begin position="167"/>
        <end position="186"/>
    </location>
</feature>
<proteinExistence type="predicted"/>
<feature type="compositionally biased region" description="Basic and acidic residues" evidence="1">
    <location>
        <begin position="167"/>
        <end position="177"/>
    </location>
</feature>